<reference evidence="1 2" key="1">
    <citation type="submission" date="2015-12" db="EMBL/GenBank/DDBJ databases">
        <title>The genome of Folsomia candida.</title>
        <authorList>
            <person name="Faddeeva A."/>
            <person name="Derks M.F."/>
            <person name="Anvar Y."/>
            <person name="Smit S."/>
            <person name="Van Straalen N."/>
            <person name="Roelofs D."/>
        </authorList>
    </citation>
    <scope>NUCLEOTIDE SEQUENCE [LARGE SCALE GENOMIC DNA]</scope>
    <source>
        <strain evidence="1 2">VU population</strain>
        <tissue evidence="1">Whole body</tissue>
    </source>
</reference>
<organism evidence="1 2">
    <name type="scientific">Folsomia candida</name>
    <name type="common">Springtail</name>
    <dbReference type="NCBI Taxonomy" id="158441"/>
    <lineage>
        <taxon>Eukaryota</taxon>
        <taxon>Metazoa</taxon>
        <taxon>Ecdysozoa</taxon>
        <taxon>Arthropoda</taxon>
        <taxon>Hexapoda</taxon>
        <taxon>Collembola</taxon>
        <taxon>Entomobryomorpha</taxon>
        <taxon>Isotomoidea</taxon>
        <taxon>Isotomidae</taxon>
        <taxon>Proisotominae</taxon>
        <taxon>Folsomia</taxon>
    </lineage>
</organism>
<comment type="caution">
    <text evidence="1">The sequence shown here is derived from an EMBL/GenBank/DDBJ whole genome shotgun (WGS) entry which is preliminary data.</text>
</comment>
<dbReference type="Proteomes" id="UP000198287">
    <property type="component" value="Unassembled WGS sequence"/>
</dbReference>
<name>A0A226DJH0_FOLCA</name>
<sequence>MLIKSANSSDFSEAAPKCHVGYEERHSPKIFDKGRDLKKIEITTKPIEIDTTQSEIVIKMHLEFSTIQREVAAKFALRIRCSFAQIRRSFSSVFDVDSIEILCDSMLVHRYDIAEIRCLFAYWGRTLQNVCNLVFSLFTKL</sequence>
<evidence type="ECO:0000313" key="1">
    <source>
        <dbReference type="EMBL" id="OXA45413.1"/>
    </source>
</evidence>
<protein>
    <submittedName>
        <fullName evidence="1">Uncharacterized protein</fullName>
    </submittedName>
</protein>
<keyword evidence="2" id="KW-1185">Reference proteome</keyword>
<dbReference type="EMBL" id="LNIX01000018">
    <property type="protein sequence ID" value="OXA45413.1"/>
    <property type="molecule type" value="Genomic_DNA"/>
</dbReference>
<evidence type="ECO:0000313" key="2">
    <source>
        <dbReference type="Proteomes" id="UP000198287"/>
    </source>
</evidence>
<proteinExistence type="predicted"/>
<accession>A0A226DJH0</accession>
<dbReference type="AlphaFoldDB" id="A0A226DJH0"/>
<gene>
    <name evidence="1" type="ORF">Fcan01_19875</name>
</gene>